<reference evidence="5 6" key="1">
    <citation type="submission" date="2020-08" db="EMBL/GenBank/DDBJ databases">
        <title>Genome Sequencing of Nocardia wallacei strain FMUON74 and assembly.</title>
        <authorList>
            <person name="Toyokawa M."/>
            <person name="Uesaka K."/>
        </authorList>
    </citation>
    <scope>NUCLEOTIDE SEQUENCE [LARGE SCALE GENOMIC DNA]</scope>
    <source>
        <strain evidence="5 6">FMUON74</strain>
    </source>
</reference>
<dbReference type="Gene3D" id="3.40.30.120">
    <property type="match status" value="1"/>
</dbReference>
<evidence type="ECO:0000259" key="4">
    <source>
        <dbReference type="Pfam" id="PF01494"/>
    </source>
</evidence>
<dbReference type="PANTHER" id="PTHR43004:SF19">
    <property type="entry name" value="BINDING MONOOXYGENASE, PUTATIVE (JCVI)-RELATED"/>
    <property type="match status" value="1"/>
</dbReference>
<dbReference type="Gene3D" id="3.50.50.60">
    <property type="entry name" value="FAD/NAD(P)-binding domain"/>
    <property type="match status" value="1"/>
</dbReference>
<keyword evidence="5" id="KW-0503">Monooxygenase</keyword>
<dbReference type="Gene3D" id="3.30.9.10">
    <property type="entry name" value="D-Amino Acid Oxidase, subunit A, domain 2"/>
    <property type="match status" value="1"/>
</dbReference>
<keyword evidence="2" id="KW-0285">Flavoprotein</keyword>
<dbReference type="PRINTS" id="PR00420">
    <property type="entry name" value="RNGMNOXGNASE"/>
</dbReference>
<organism evidence="5 6">
    <name type="scientific">Nocardia wallacei</name>
    <dbReference type="NCBI Taxonomy" id="480035"/>
    <lineage>
        <taxon>Bacteria</taxon>
        <taxon>Bacillati</taxon>
        <taxon>Actinomycetota</taxon>
        <taxon>Actinomycetes</taxon>
        <taxon>Mycobacteriales</taxon>
        <taxon>Nocardiaceae</taxon>
        <taxon>Nocardia</taxon>
    </lineage>
</organism>
<dbReference type="InterPro" id="IPR002938">
    <property type="entry name" value="FAD-bd"/>
</dbReference>
<comment type="cofactor">
    <cofactor evidence="1">
        <name>FAD</name>
        <dbReference type="ChEBI" id="CHEBI:57692"/>
    </cofactor>
</comment>
<proteinExistence type="predicted"/>
<dbReference type="EMBL" id="AP023396">
    <property type="protein sequence ID" value="BCK56791.1"/>
    <property type="molecule type" value="Genomic_DNA"/>
</dbReference>
<dbReference type="Proteomes" id="UP000516173">
    <property type="component" value="Chromosome"/>
</dbReference>
<sequence>MAIIDRGGDMDTTVLIVGAGGCGLTASIFLSELGIDHLLVEQRPDTARLPKAHYLNHRTMEIFRQYGLAEELETVGAPLEKFGAVCWQTTLAGKGPFDGRVIYEMDAFGGGELRESWSAASPVAATNVPQIRSEPLLRTAAEQRAPGRVRYGCELVEWAERDDRIVATVRDADGARHTVTAEYLIAGDGGRTLGPSLGVRFDGWPRFHHVTTVHFTADLSRWQRDGALLTYFVNPKRPELSGATLVEMGPTWGRFSEEWGLHFTTGPDDPARSQRDAVLARIRDTLGIPDLRVRLHKVSNWTVDAVNAQRYRHGRVFLAGDAAHKLPPAAGLGLNTAIQDAHNLAWKIAAVRRGHAGPGLLDTYDTERRPIGRRNLDWAVGIIANSELMSEAALGLGPHVPQWMRPTFFNTYFEDSARGRTARARAAEVLRTHRIDCQAIDIEIGAAYEDGALVPDGTVAPEPEPMGDKHVPSTRPGRRLPHAWVEHDGARRSTLDLVCAGEFTLVAGPAGGAWAAAARAVRERAGLPLRVAQPDSENWARVREIKADGALLVRPDQHVAWRSPGASTDPGAELSAAMNRITFR</sequence>
<evidence type="ECO:0000256" key="3">
    <source>
        <dbReference type="ARBA" id="ARBA00022827"/>
    </source>
</evidence>
<dbReference type="GO" id="GO:0016709">
    <property type="term" value="F:oxidoreductase activity, acting on paired donors, with incorporation or reduction of molecular oxygen, NAD(P)H as one donor, and incorporation of one atom of oxygen"/>
    <property type="evidence" value="ECO:0007669"/>
    <property type="project" value="UniProtKB-ARBA"/>
</dbReference>
<dbReference type="PROSITE" id="PS51257">
    <property type="entry name" value="PROKAR_LIPOPROTEIN"/>
    <property type="match status" value="1"/>
</dbReference>
<protein>
    <submittedName>
        <fullName evidence="5">2,4-dichlorophenol 6-monooxygenase</fullName>
    </submittedName>
</protein>
<keyword evidence="5" id="KW-0560">Oxidoreductase</keyword>
<dbReference type="InterPro" id="IPR050641">
    <property type="entry name" value="RIFMO-like"/>
</dbReference>
<dbReference type="GeneID" id="80349019"/>
<evidence type="ECO:0000256" key="2">
    <source>
        <dbReference type="ARBA" id="ARBA00022630"/>
    </source>
</evidence>
<feature type="domain" description="FAD-binding" evidence="4">
    <location>
        <begin position="11"/>
        <end position="379"/>
    </location>
</feature>
<dbReference type="Pfam" id="PF21274">
    <property type="entry name" value="Rng_hyd_C"/>
    <property type="match status" value="1"/>
</dbReference>
<dbReference type="SUPFAM" id="SSF51905">
    <property type="entry name" value="FAD/NAD(P)-binding domain"/>
    <property type="match status" value="1"/>
</dbReference>
<dbReference type="GO" id="GO:0071949">
    <property type="term" value="F:FAD binding"/>
    <property type="evidence" value="ECO:0007669"/>
    <property type="project" value="InterPro"/>
</dbReference>
<evidence type="ECO:0000313" key="6">
    <source>
        <dbReference type="Proteomes" id="UP000516173"/>
    </source>
</evidence>
<dbReference type="KEGG" id="nwl:NWFMUON74_45630"/>
<dbReference type="PANTHER" id="PTHR43004">
    <property type="entry name" value="TRK SYSTEM POTASSIUM UPTAKE PROTEIN"/>
    <property type="match status" value="1"/>
</dbReference>
<dbReference type="AlphaFoldDB" id="A0A7G1KPK3"/>
<gene>
    <name evidence="5" type="ORF">NWFMUON74_45630</name>
</gene>
<dbReference type="InterPro" id="IPR036188">
    <property type="entry name" value="FAD/NAD-bd_sf"/>
</dbReference>
<name>A0A7G1KPK3_9NOCA</name>
<keyword evidence="6" id="KW-1185">Reference proteome</keyword>
<dbReference type="RefSeq" id="WP_232110515.1">
    <property type="nucleotide sequence ID" value="NZ_AP023396.1"/>
</dbReference>
<dbReference type="Pfam" id="PF01494">
    <property type="entry name" value="FAD_binding_3"/>
    <property type="match status" value="1"/>
</dbReference>
<accession>A0A7G1KPK3</accession>
<keyword evidence="3" id="KW-0274">FAD</keyword>
<evidence type="ECO:0000313" key="5">
    <source>
        <dbReference type="EMBL" id="BCK56791.1"/>
    </source>
</evidence>
<evidence type="ECO:0000256" key="1">
    <source>
        <dbReference type="ARBA" id="ARBA00001974"/>
    </source>
</evidence>